<accession>A0A3M7TH77</accession>
<dbReference type="RefSeq" id="WP_122636332.1">
    <property type="nucleotide sequence ID" value="NZ_QWIU01000002.1"/>
</dbReference>
<gene>
    <name evidence="1" type="ORF">D1631_10050</name>
</gene>
<organism evidence="1 2">
    <name type="scientific">Chryseobacterium nematophagum</name>
    <dbReference type="NCBI Taxonomy" id="2305228"/>
    <lineage>
        <taxon>Bacteria</taxon>
        <taxon>Pseudomonadati</taxon>
        <taxon>Bacteroidota</taxon>
        <taxon>Flavobacteriia</taxon>
        <taxon>Flavobacteriales</taxon>
        <taxon>Weeksellaceae</taxon>
        <taxon>Chryseobacterium group</taxon>
        <taxon>Chryseobacterium</taxon>
    </lineage>
</organism>
<dbReference type="Proteomes" id="UP000278775">
    <property type="component" value="Unassembled WGS sequence"/>
</dbReference>
<sequence length="98" mass="11762">MSENYIQYAGGYNKDNINLIDIEKAIIEIQHADDEHCAFWFSVITKDENVIETDKYLNLAIIFEENQINYKARDWNEVKDLYQLLLEEKFETIQQRIK</sequence>
<comment type="caution">
    <text evidence="1">The sequence shown here is derived from an EMBL/GenBank/DDBJ whole genome shotgun (WGS) entry which is preliminary data.</text>
</comment>
<reference evidence="1 2" key="1">
    <citation type="submission" date="2018-08" db="EMBL/GenBank/DDBJ databases">
        <title>Chryseobacterium nematophagum: a novel matrix digesting pathogen of nematodes.</title>
        <authorList>
            <person name="Page A."/>
            <person name="Roberts M."/>
            <person name="Felix M.-A."/>
            <person name="Weir W."/>
        </authorList>
    </citation>
    <scope>NUCLEOTIDE SEQUENCE [LARGE SCALE GENOMIC DNA]</scope>
    <source>
        <strain evidence="1 2">JUb129</strain>
    </source>
</reference>
<name>A0A3M7TH77_9FLAO</name>
<evidence type="ECO:0000313" key="2">
    <source>
        <dbReference type="Proteomes" id="UP000278775"/>
    </source>
</evidence>
<proteinExistence type="predicted"/>
<dbReference type="EMBL" id="QWIU01000002">
    <property type="protein sequence ID" value="RNA62247.1"/>
    <property type="molecule type" value="Genomic_DNA"/>
</dbReference>
<protein>
    <submittedName>
        <fullName evidence="1">Uncharacterized protein</fullName>
    </submittedName>
</protein>
<dbReference type="OrthoDB" id="965971at2"/>
<dbReference type="AlphaFoldDB" id="A0A3M7TH77"/>
<evidence type="ECO:0000313" key="1">
    <source>
        <dbReference type="EMBL" id="RNA62247.1"/>
    </source>
</evidence>